<evidence type="ECO:0000256" key="1">
    <source>
        <dbReference type="ARBA" id="ARBA00006484"/>
    </source>
</evidence>
<comment type="similarity">
    <text evidence="1">Belongs to the short-chain dehydrogenases/reductases (SDR) family.</text>
</comment>
<dbReference type="InterPro" id="IPR002347">
    <property type="entry name" value="SDR_fam"/>
</dbReference>
<dbReference type="CTD" id="100528717"/>
<dbReference type="AlphaFoldDB" id="E3TG59"/>
<dbReference type="PANTHER" id="PTHR44196">
    <property type="entry name" value="DEHYDROGENASE/REDUCTASE SDR FAMILY MEMBER 7B"/>
    <property type="match status" value="1"/>
</dbReference>
<accession>E3TG59</accession>
<dbReference type="PANTHER" id="PTHR44196:SF1">
    <property type="entry name" value="DEHYDROGENASE_REDUCTASE SDR FAMILY MEMBER 7B"/>
    <property type="match status" value="1"/>
</dbReference>
<dbReference type="PRINTS" id="PR00081">
    <property type="entry name" value="GDHRDH"/>
</dbReference>
<proteinExistence type="evidence at transcript level"/>
<name>E3TG59_ICTPU</name>
<evidence type="ECO:0000256" key="2">
    <source>
        <dbReference type="ARBA" id="ARBA00023002"/>
    </source>
</evidence>
<dbReference type="GO" id="GO:0016491">
    <property type="term" value="F:oxidoreductase activity"/>
    <property type="evidence" value="ECO:0007669"/>
    <property type="project" value="UniProtKB-KW"/>
</dbReference>
<dbReference type="SUPFAM" id="SSF51735">
    <property type="entry name" value="NAD(P)-binding Rossmann-fold domains"/>
    <property type="match status" value="1"/>
</dbReference>
<sequence length="253" mass="27518">MALSGKVCLVVGASSGVGHAVAIRCGKEGATVVACSRRMHLLNFLVEEIGSNATAVHMDVTDHKEVLDKVNDIFEKFGRIDILVYAAGIFTYSLIKNKFFEDWRKMIDTNCQGLVNVVASVFSEMQSRKIGGNIAVISSDAGRVPYPGLSVFCGTKFFVEGFLRSLRLESKLNDIVITSIQPGDVQTPSQQWTTDTEAAQLFSPLHCPPEQCQRAWDAMLKPEQVADAVIFALSQPKGTAVNEVLIQPITGPV</sequence>
<dbReference type="RefSeq" id="NP_001187916.1">
    <property type="nucleotide sequence ID" value="NM_001200987.1"/>
</dbReference>
<dbReference type="Pfam" id="PF00106">
    <property type="entry name" value="adh_short"/>
    <property type="match status" value="1"/>
</dbReference>
<evidence type="ECO:0000313" key="5">
    <source>
        <dbReference type="EMBL" id="ADO29295.1"/>
    </source>
</evidence>
<dbReference type="EMBL" id="GU589345">
    <property type="protein sequence ID" value="ADO29295.1"/>
    <property type="molecule type" value="mRNA"/>
</dbReference>
<dbReference type="InterPro" id="IPR036291">
    <property type="entry name" value="NAD(P)-bd_dom_sf"/>
</dbReference>
<dbReference type="GO" id="GO:0016020">
    <property type="term" value="C:membrane"/>
    <property type="evidence" value="ECO:0007669"/>
    <property type="project" value="TreeGrafter"/>
</dbReference>
<organism evidence="5">
    <name type="scientific">Ictalurus punctatus</name>
    <name type="common">Channel catfish</name>
    <name type="synonym">Silurus punctatus</name>
    <dbReference type="NCBI Taxonomy" id="7998"/>
    <lineage>
        <taxon>Eukaryota</taxon>
        <taxon>Metazoa</taxon>
        <taxon>Chordata</taxon>
        <taxon>Craniata</taxon>
        <taxon>Vertebrata</taxon>
        <taxon>Euteleostomi</taxon>
        <taxon>Actinopterygii</taxon>
        <taxon>Neopterygii</taxon>
        <taxon>Teleostei</taxon>
        <taxon>Ostariophysi</taxon>
        <taxon>Siluriformes</taxon>
        <taxon>Ictaluridae</taxon>
        <taxon>Ictalurus</taxon>
    </lineage>
</organism>
<gene>
    <name evidence="5" type="primary">Y1627</name>
</gene>
<evidence type="ECO:0000256" key="3">
    <source>
        <dbReference type="ARBA" id="ARBA00040419"/>
    </source>
</evidence>
<dbReference type="Gene3D" id="3.40.50.720">
    <property type="entry name" value="NAD(P)-binding Rossmann-like Domain"/>
    <property type="match status" value="1"/>
</dbReference>
<keyword evidence="2" id="KW-0560">Oxidoreductase</keyword>
<dbReference type="GeneID" id="100528717"/>
<evidence type="ECO:0000256" key="4">
    <source>
        <dbReference type="ARBA" id="ARBA00043014"/>
    </source>
</evidence>
<reference evidence="5" key="1">
    <citation type="journal article" date="2010" name="PLoS ONE">
        <title>Identification and characterization of full-length cDNAs in channel catfish (Ictalurus punctatus) and blue catfish (Ictalurus furcatus).</title>
        <authorList>
            <person name="Chen F."/>
            <person name="Lee Y."/>
            <person name="Jiang Y."/>
            <person name="Wang S."/>
            <person name="Peatman E."/>
            <person name="Abernathy J."/>
            <person name="Liu H."/>
            <person name="Liu S."/>
            <person name="Kucuktas H."/>
            <person name="Ke C."/>
            <person name="Liu Z."/>
        </authorList>
    </citation>
    <scope>NUCLEOTIDE SEQUENCE</scope>
</reference>
<dbReference type="CDD" id="cd05233">
    <property type="entry name" value="SDR_c"/>
    <property type="match status" value="1"/>
</dbReference>
<protein>
    <recommendedName>
        <fullName evidence="3">Dehydrogenase/reductase SDR family member 7B</fullName>
    </recommendedName>
    <alternativeName>
        <fullName evidence="4">Short-chain dehydrogenase/reductase family 32C member 1</fullName>
    </alternativeName>
</protein>